<keyword evidence="2" id="KW-0689">Ribosomal protein</keyword>
<evidence type="ECO:0000256" key="3">
    <source>
        <dbReference type="ARBA" id="ARBA00023274"/>
    </source>
</evidence>
<protein>
    <submittedName>
        <fullName evidence="4">Triose phosphate isomerase</fullName>
    </submittedName>
</protein>
<reference evidence="4 5" key="1">
    <citation type="journal article" date="2017" name="Environ. Microbiol.">
        <title>Decay of the glycolytic pathway and adaptation to intranuclear parasitism within Enterocytozoonidae microsporidia.</title>
        <authorList>
            <person name="Wiredu Boakye D."/>
            <person name="Jaroenlak P."/>
            <person name="Prachumwat A."/>
            <person name="Williams T.A."/>
            <person name="Bateman K.S."/>
            <person name="Itsathitphaisarn O."/>
            <person name="Sritunyalucksana K."/>
            <person name="Paszkiewicz K.H."/>
            <person name="Moore K.A."/>
            <person name="Stentiford G.D."/>
            <person name="Williams B.A."/>
        </authorList>
    </citation>
    <scope>NUCLEOTIDE SEQUENCE [LARGE SCALE GENOMIC DNA]</scope>
    <source>
        <strain evidence="4 5">GB1</strain>
    </source>
</reference>
<organism evidence="4 5">
    <name type="scientific">Enterospora canceri</name>
    <dbReference type="NCBI Taxonomy" id="1081671"/>
    <lineage>
        <taxon>Eukaryota</taxon>
        <taxon>Fungi</taxon>
        <taxon>Fungi incertae sedis</taxon>
        <taxon>Microsporidia</taxon>
        <taxon>Enterocytozoonidae</taxon>
        <taxon>Enterospora</taxon>
    </lineage>
</organism>
<evidence type="ECO:0000313" key="4">
    <source>
        <dbReference type="EMBL" id="ORD95167.1"/>
    </source>
</evidence>
<evidence type="ECO:0000256" key="1">
    <source>
        <dbReference type="ARBA" id="ARBA00010228"/>
    </source>
</evidence>
<name>A0A1Y1SAD6_9MICR</name>
<dbReference type="InterPro" id="IPR038579">
    <property type="entry name" value="Ribosomal_eS21_sf"/>
</dbReference>
<dbReference type="GO" id="GO:0006412">
    <property type="term" value="P:translation"/>
    <property type="evidence" value="ECO:0007669"/>
    <property type="project" value="InterPro"/>
</dbReference>
<keyword evidence="4" id="KW-0413">Isomerase</keyword>
<dbReference type="InterPro" id="IPR001931">
    <property type="entry name" value="Ribosomal_eS21"/>
</dbReference>
<dbReference type="GO" id="GO:0003735">
    <property type="term" value="F:structural constituent of ribosome"/>
    <property type="evidence" value="ECO:0007669"/>
    <property type="project" value="InterPro"/>
</dbReference>
<keyword evidence="5" id="KW-1185">Reference proteome</keyword>
<dbReference type="GO" id="GO:0005840">
    <property type="term" value="C:ribosome"/>
    <property type="evidence" value="ECO:0007669"/>
    <property type="project" value="UniProtKB-KW"/>
</dbReference>
<dbReference type="GO" id="GO:1990904">
    <property type="term" value="C:ribonucleoprotein complex"/>
    <property type="evidence" value="ECO:0007669"/>
    <property type="project" value="UniProtKB-KW"/>
</dbReference>
<dbReference type="EMBL" id="LWDP01000001">
    <property type="protein sequence ID" value="ORD95167.1"/>
    <property type="molecule type" value="Genomic_DNA"/>
</dbReference>
<proteinExistence type="inferred from homology"/>
<dbReference type="Gene3D" id="3.30.1230.20">
    <property type="match status" value="1"/>
</dbReference>
<dbReference type="Proteomes" id="UP000192639">
    <property type="component" value="Unassembled WGS sequence"/>
</dbReference>
<keyword evidence="3" id="KW-0687">Ribonucleoprotein</keyword>
<comment type="similarity">
    <text evidence="1">Belongs to the eukaryotic ribosomal protein eS21 family.</text>
</comment>
<gene>
    <name evidence="4" type="ORF">ECANGB1_2484</name>
</gene>
<accession>A0A1Y1SAD6</accession>
<sequence>MSSHRKCTFTKRPILSDEKGSVQLYLAELTQEGRASGKVKILDICESIRATGKIDELLYEMESN</sequence>
<dbReference type="Pfam" id="PF01249">
    <property type="entry name" value="Ribosomal_S21e"/>
    <property type="match status" value="1"/>
</dbReference>
<evidence type="ECO:0000256" key="2">
    <source>
        <dbReference type="ARBA" id="ARBA00022980"/>
    </source>
</evidence>
<dbReference type="VEuPathDB" id="MicrosporidiaDB:ECANGB1_2484"/>
<dbReference type="AlphaFoldDB" id="A0A1Y1SAD6"/>
<comment type="caution">
    <text evidence="4">The sequence shown here is derived from an EMBL/GenBank/DDBJ whole genome shotgun (WGS) entry which is preliminary data.</text>
</comment>
<dbReference type="GO" id="GO:0016853">
    <property type="term" value="F:isomerase activity"/>
    <property type="evidence" value="ECO:0007669"/>
    <property type="project" value="UniProtKB-KW"/>
</dbReference>
<evidence type="ECO:0000313" key="5">
    <source>
        <dbReference type="Proteomes" id="UP000192639"/>
    </source>
</evidence>
<dbReference type="OrthoDB" id="278325at2759"/>